<proteinExistence type="predicted"/>
<sequence length="230" mass="26514">YNWKTELKKIPGLVNTLSSENGNDDDDESSSSSESIESVYCSSRELFECELAYNKYRSILPRPVDYKNKVAQMLSEKQDTMTICNCLSNWKKNAIHAIHGPNEKVCDYSKELIGALTRSFCDGMSLKTLMMCETDRWVTEHNQVEKSPSEKCREFILSLIQSNGHDNSYDNENDHTEPTETGMLPDLYLCDQEESEKESNVDISKIEKFLNNIKEKSYQNSKIKGFDRRE</sequence>
<feature type="region of interest" description="Disordered" evidence="1">
    <location>
        <begin position="15"/>
        <end position="35"/>
    </location>
</feature>
<dbReference type="AlphaFoldDB" id="A0A6G0TNE3"/>
<evidence type="ECO:0000313" key="3">
    <source>
        <dbReference type="Proteomes" id="UP000475862"/>
    </source>
</evidence>
<dbReference type="EMBL" id="VYZN01000024">
    <property type="protein sequence ID" value="KAE9536137.1"/>
    <property type="molecule type" value="Genomic_DNA"/>
</dbReference>
<keyword evidence="3" id="KW-1185">Reference proteome</keyword>
<evidence type="ECO:0000256" key="1">
    <source>
        <dbReference type="SAM" id="MobiDB-lite"/>
    </source>
</evidence>
<comment type="caution">
    <text evidence="2">The sequence shown here is derived from an EMBL/GenBank/DDBJ whole genome shotgun (WGS) entry which is preliminary data.</text>
</comment>
<reference evidence="2 3" key="1">
    <citation type="submission" date="2019-08" db="EMBL/GenBank/DDBJ databases">
        <title>The genome of the soybean aphid Biotype 1, its phylome, world population structure and adaptation to the North American continent.</title>
        <authorList>
            <person name="Giordano R."/>
            <person name="Donthu R.K."/>
            <person name="Hernandez A.G."/>
            <person name="Wright C.L."/>
            <person name="Zimin A.V."/>
        </authorList>
    </citation>
    <scope>NUCLEOTIDE SEQUENCE [LARGE SCALE GENOMIC DNA]</scope>
    <source>
        <tissue evidence="2">Whole aphids</tissue>
    </source>
</reference>
<protein>
    <submittedName>
        <fullName evidence="2">Uncharacterized protein</fullName>
    </submittedName>
</protein>
<organism evidence="2 3">
    <name type="scientific">Aphis glycines</name>
    <name type="common">Soybean aphid</name>
    <dbReference type="NCBI Taxonomy" id="307491"/>
    <lineage>
        <taxon>Eukaryota</taxon>
        <taxon>Metazoa</taxon>
        <taxon>Ecdysozoa</taxon>
        <taxon>Arthropoda</taxon>
        <taxon>Hexapoda</taxon>
        <taxon>Insecta</taxon>
        <taxon>Pterygota</taxon>
        <taxon>Neoptera</taxon>
        <taxon>Paraneoptera</taxon>
        <taxon>Hemiptera</taxon>
        <taxon>Sternorrhyncha</taxon>
        <taxon>Aphidomorpha</taxon>
        <taxon>Aphidoidea</taxon>
        <taxon>Aphididae</taxon>
        <taxon>Aphidini</taxon>
        <taxon>Aphis</taxon>
        <taxon>Aphis</taxon>
    </lineage>
</organism>
<dbReference type="Proteomes" id="UP000475862">
    <property type="component" value="Unassembled WGS sequence"/>
</dbReference>
<accession>A0A6G0TNE3</accession>
<feature type="non-terminal residue" evidence="2">
    <location>
        <position position="1"/>
    </location>
</feature>
<gene>
    <name evidence="2" type="ORF">AGLY_007360</name>
</gene>
<evidence type="ECO:0000313" key="2">
    <source>
        <dbReference type="EMBL" id="KAE9536137.1"/>
    </source>
</evidence>
<name>A0A6G0TNE3_APHGL</name>